<dbReference type="SUPFAM" id="SSF53383">
    <property type="entry name" value="PLP-dependent transferases"/>
    <property type="match status" value="1"/>
</dbReference>
<sequence length="402" mass="44449">MKIIRTAYLDNNATTPLDPRVVESMMPFYLTQFGNPSSLYSLGREAKSAIEDSRIKIADTINAKPQEIIFTSGGSESNSTVFMNLLSSISPKKRHIIVSKVEHPAILQACEYLAKHFGVEVTYIEVDEFGVISYEQFENSIREDTCLVSIMFVNNEVGSIQPVEKIGQLCKEHNIHFHCDAVQAVGKVPIDVSKLNVTSLALSAHKICGPKGVGALYISESTRLSPLIHGGGQEFGFRSGTENVSGIVGLGKAAEISIKNHDKFTEHSIHLKSLFFSQLREHTENWFENSSDKTSVPSTMSIYFEGIRGESLAHWLNHQQVFVSIGSACSSSSKKLSHVLSAMGKDEDMIRSTLRFSVAMHTTEQEVLYAAEMVCRGVQKLRQMSPKKSARVNVQTPPYALT</sequence>
<protein>
    <submittedName>
        <fullName evidence="10">Cysteine desulfurase</fullName>
    </submittedName>
</protein>
<gene>
    <name evidence="10" type="ORF">D1970_19495</name>
</gene>
<dbReference type="Proteomes" id="UP000265816">
    <property type="component" value="Unassembled WGS sequence"/>
</dbReference>
<dbReference type="InterPro" id="IPR015421">
    <property type="entry name" value="PyrdxlP-dep_Trfase_major"/>
</dbReference>
<proteinExistence type="inferred from homology"/>
<name>A0A398AXD1_9BACI</name>
<dbReference type="InterPro" id="IPR015422">
    <property type="entry name" value="PyrdxlP-dep_Trfase_small"/>
</dbReference>
<dbReference type="EMBL" id="QWVT01000040">
    <property type="protein sequence ID" value="RID82221.1"/>
    <property type="molecule type" value="Genomic_DNA"/>
</dbReference>
<dbReference type="PANTHER" id="PTHR11601:SF34">
    <property type="entry name" value="CYSTEINE DESULFURASE"/>
    <property type="match status" value="1"/>
</dbReference>
<dbReference type="InterPro" id="IPR000192">
    <property type="entry name" value="Aminotrans_V_dom"/>
</dbReference>
<comment type="similarity">
    <text evidence="2">Belongs to the class-V pyridoxal-phosphate-dependent aminotransferase family. NifS/IscS subfamily.</text>
</comment>
<keyword evidence="5" id="KW-0663">Pyridoxal phosphate</keyword>
<keyword evidence="6" id="KW-0408">Iron</keyword>
<comment type="catalytic activity">
    <reaction evidence="8">
        <text>(sulfur carrier)-H + L-cysteine = (sulfur carrier)-SH + L-alanine</text>
        <dbReference type="Rhea" id="RHEA:43892"/>
        <dbReference type="Rhea" id="RHEA-COMP:14737"/>
        <dbReference type="Rhea" id="RHEA-COMP:14739"/>
        <dbReference type="ChEBI" id="CHEBI:29917"/>
        <dbReference type="ChEBI" id="CHEBI:35235"/>
        <dbReference type="ChEBI" id="CHEBI:57972"/>
        <dbReference type="ChEBI" id="CHEBI:64428"/>
        <dbReference type="EC" id="2.8.1.7"/>
    </reaction>
</comment>
<dbReference type="FunFam" id="3.40.640.10:FF:000084">
    <property type="entry name" value="IscS-like cysteine desulfurase"/>
    <property type="match status" value="1"/>
</dbReference>
<evidence type="ECO:0000256" key="6">
    <source>
        <dbReference type="ARBA" id="ARBA00023004"/>
    </source>
</evidence>
<dbReference type="GO" id="GO:0046872">
    <property type="term" value="F:metal ion binding"/>
    <property type="evidence" value="ECO:0007669"/>
    <property type="project" value="UniProtKB-KW"/>
</dbReference>
<evidence type="ECO:0000256" key="1">
    <source>
        <dbReference type="ARBA" id="ARBA00001933"/>
    </source>
</evidence>
<comment type="caution">
    <text evidence="10">The sequence shown here is derived from an EMBL/GenBank/DDBJ whole genome shotgun (WGS) entry which is preliminary data.</text>
</comment>
<keyword evidence="11" id="KW-1185">Reference proteome</keyword>
<comment type="cofactor">
    <cofactor evidence="1">
        <name>pyridoxal 5'-phosphate</name>
        <dbReference type="ChEBI" id="CHEBI:597326"/>
    </cofactor>
</comment>
<evidence type="ECO:0000313" key="10">
    <source>
        <dbReference type="EMBL" id="RID82221.1"/>
    </source>
</evidence>
<feature type="domain" description="Aminotransferase class V" evidence="9">
    <location>
        <begin position="8"/>
        <end position="367"/>
    </location>
</feature>
<dbReference type="PIRSF" id="PIRSF005572">
    <property type="entry name" value="NifS"/>
    <property type="match status" value="1"/>
</dbReference>
<keyword evidence="3" id="KW-0808">Transferase</keyword>
<dbReference type="OrthoDB" id="9808002at2"/>
<dbReference type="GO" id="GO:0031071">
    <property type="term" value="F:cysteine desulfurase activity"/>
    <property type="evidence" value="ECO:0007669"/>
    <property type="project" value="UniProtKB-EC"/>
</dbReference>
<evidence type="ECO:0000256" key="3">
    <source>
        <dbReference type="ARBA" id="ARBA00022679"/>
    </source>
</evidence>
<evidence type="ECO:0000256" key="8">
    <source>
        <dbReference type="ARBA" id="ARBA00050776"/>
    </source>
</evidence>
<evidence type="ECO:0000256" key="7">
    <source>
        <dbReference type="ARBA" id="ARBA00023014"/>
    </source>
</evidence>
<evidence type="ECO:0000259" key="9">
    <source>
        <dbReference type="Pfam" id="PF00266"/>
    </source>
</evidence>
<accession>A0A398AXD1</accession>
<keyword evidence="4" id="KW-0479">Metal-binding</keyword>
<evidence type="ECO:0000256" key="4">
    <source>
        <dbReference type="ARBA" id="ARBA00022723"/>
    </source>
</evidence>
<dbReference type="AlphaFoldDB" id="A0A398AXD1"/>
<dbReference type="InterPro" id="IPR016454">
    <property type="entry name" value="Cysteine_dSase"/>
</dbReference>
<dbReference type="PANTHER" id="PTHR11601">
    <property type="entry name" value="CYSTEINE DESULFURYLASE FAMILY MEMBER"/>
    <property type="match status" value="1"/>
</dbReference>
<dbReference type="Gene3D" id="3.90.1150.10">
    <property type="entry name" value="Aspartate Aminotransferase, domain 1"/>
    <property type="match status" value="1"/>
</dbReference>
<evidence type="ECO:0000256" key="5">
    <source>
        <dbReference type="ARBA" id="ARBA00022898"/>
    </source>
</evidence>
<keyword evidence="7" id="KW-0411">Iron-sulfur</keyword>
<organism evidence="10 11">
    <name type="scientific">Mesobacillus zeae</name>
    <dbReference type="NCBI Taxonomy" id="1917180"/>
    <lineage>
        <taxon>Bacteria</taxon>
        <taxon>Bacillati</taxon>
        <taxon>Bacillota</taxon>
        <taxon>Bacilli</taxon>
        <taxon>Bacillales</taxon>
        <taxon>Bacillaceae</taxon>
        <taxon>Mesobacillus</taxon>
    </lineage>
</organism>
<reference evidence="10 11" key="1">
    <citation type="submission" date="2018-08" db="EMBL/GenBank/DDBJ databases">
        <title>Bacillus jemisoniae sp. nov., Bacillus chryseoplanitiae sp. nov., Bacillus resnikiae sp. nov., and Bacillus frankliniae sp. nov., isolated from Viking spacecraft and associated surfaces.</title>
        <authorList>
            <person name="Seuylemezian A."/>
            <person name="Vaishampayan P."/>
        </authorList>
    </citation>
    <scope>NUCLEOTIDE SEQUENCE [LARGE SCALE GENOMIC DNA]</scope>
    <source>
        <strain evidence="10 11">JJ-247</strain>
    </source>
</reference>
<evidence type="ECO:0000256" key="2">
    <source>
        <dbReference type="ARBA" id="ARBA00006490"/>
    </source>
</evidence>
<dbReference type="InterPro" id="IPR015424">
    <property type="entry name" value="PyrdxlP-dep_Trfase"/>
</dbReference>
<dbReference type="GO" id="GO:0051536">
    <property type="term" value="F:iron-sulfur cluster binding"/>
    <property type="evidence" value="ECO:0007669"/>
    <property type="project" value="UniProtKB-KW"/>
</dbReference>
<dbReference type="RefSeq" id="WP_119114528.1">
    <property type="nucleotide sequence ID" value="NZ_CBCSEO010000018.1"/>
</dbReference>
<dbReference type="Pfam" id="PF00266">
    <property type="entry name" value="Aminotran_5"/>
    <property type="match status" value="1"/>
</dbReference>
<evidence type="ECO:0000313" key="11">
    <source>
        <dbReference type="Proteomes" id="UP000265816"/>
    </source>
</evidence>
<dbReference type="Gene3D" id="3.40.640.10">
    <property type="entry name" value="Type I PLP-dependent aspartate aminotransferase-like (Major domain)"/>
    <property type="match status" value="1"/>
</dbReference>
<dbReference type="Gene3D" id="1.10.260.50">
    <property type="match status" value="1"/>
</dbReference>